<dbReference type="InterPro" id="IPR003609">
    <property type="entry name" value="Pan_app"/>
</dbReference>
<reference evidence="2" key="1">
    <citation type="journal article" date="2010" name="Science">
        <title>Plasticity of animal genome architecture unmasked by rapid evolution of a pelagic tunicate.</title>
        <authorList>
            <person name="Denoeud F."/>
            <person name="Henriet S."/>
            <person name="Mungpakdee S."/>
            <person name="Aury J.M."/>
            <person name="Da Silva C."/>
            <person name="Brinkmann H."/>
            <person name="Mikhaleva J."/>
            <person name="Olsen L.C."/>
            <person name="Jubin C."/>
            <person name="Canestro C."/>
            <person name="Bouquet J.M."/>
            <person name="Danks G."/>
            <person name="Poulain J."/>
            <person name="Campsteijn C."/>
            <person name="Adamski M."/>
            <person name="Cross I."/>
            <person name="Yadetie F."/>
            <person name="Muffato M."/>
            <person name="Louis A."/>
            <person name="Butcher S."/>
            <person name="Tsagkogeorga G."/>
            <person name="Konrad A."/>
            <person name="Singh S."/>
            <person name="Jensen M.F."/>
            <person name="Cong E.H."/>
            <person name="Eikeseth-Otteraa H."/>
            <person name="Noel B."/>
            <person name="Anthouard V."/>
            <person name="Porcel B.M."/>
            <person name="Kachouri-Lafond R."/>
            <person name="Nishino A."/>
            <person name="Ugolini M."/>
            <person name="Chourrout P."/>
            <person name="Nishida H."/>
            <person name="Aasland R."/>
            <person name="Huzurbazar S."/>
            <person name="Westhof E."/>
            <person name="Delsuc F."/>
            <person name="Lehrach H."/>
            <person name="Reinhardt R."/>
            <person name="Weissenbach J."/>
            <person name="Roy S.W."/>
            <person name="Artiguenave F."/>
            <person name="Postlethwait J.H."/>
            <person name="Manak J.R."/>
            <person name="Thompson E.M."/>
            <person name="Jaillon O."/>
            <person name="Du Pasquier L."/>
            <person name="Boudinot P."/>
            <person name="Liberles D.A."/>
            <person name="Volff J.N."/>
            <person name="Philippe H."/>
            <person name="Lenhard B."/>
            <person name="Roest Crollius H."/>
            <person name="Wincker P."/>
            <person name="Chourrout D."/>
        </authorList>
    </citation>
    <scope>NUCLEOTIDE SEQUENCE [LARGE SCALE GENOMIC DNA]</scope>
</reference>
<proteinExistence type="predicted"/>
<dbReference type="PROSITE" id="PS50092">
    <property type="entry name" value="TSP1"/>
    <property type="match status" value="1"/>
</dbReference>
<dbReference type="Gene3D" id="2.20.100.10">
    <property type="entry name" value="Thrombospondin type-1 (TSP1) repeat"/>
    <property type="match status" value="1"/>
</dbReference>
<dbReference type="InterPro" id="IPR036383">
    <property type="entry name" value="TSP1_rpt_sf"/>
</dbReference>
<dbReference type="AlphaFoldDB" id="E4YAT7"/>
<dbReference type="SMART" id="SM00209">
    <property type="entry name" value="TSP1"/>
    <property type="match status" value="1"/>
</dbReference>
<accession>E4YAT7</accession>
<gene>
    <name evidence="2" type="ORF">GSOID_T00032015001</name>
    <name evidence="3" type="ORF">GSOID_T00032523001</name>
</gene>
<protein>
    <recommendedName>
        <fullName evidence="1">Apple domain-containing protein</fullName>
    </recommendedName>
</protein>
<evidence type="ECO:0000259" key="1">
    <source>
        <dbReference type="PROSITE" id="PS50948"/>
    </source>
</evidence>
<dbReference type="SUPFAM" id="SSF82895">
    <property type="entry name" value="TSP-1 type 1 repeat"/>
    <property type="match status" value="1"/>
</dbReference>
<feature type="domain" description="Apple" evidence="1">
    <location>
        <begin position="84"/>
        <end position="168"/>
    </location>
</feature>
<dbReference type="Pfam" id="PF00090">
    <property type="entry name" value="TSP_1"/>
    <property type="match status" value="1"/>
</dbReference>
<dbReference type="PROSITE" id="PS50948">
    <property type="entry name" value="PAN"/>
    <property type="match status" value="1"/>
</dbReference>
<dbReference type="EMBL" id="FN655262">
    <property type="protein sequence ID" value="CBY38571.1"/>
    <property type="molecule type" value="Genomic_DNA"/>
</dbReference>
<evidence type="ECO:0000313" key="3">
    <source>
        <dbReference type="EMBL" id="CBY38571.1"/>
    </source>
</evidence>
<organism evidence="2">
    <name type="scientific">Oikopleura dioica</name>
    <name type="common">Tunicate</name>
    <dbReference type="NCBI Taxonomy" id="34765"/>
    <lineage>
        <taxon>Eukaryota</taxon>
        <taxon>Metazoa</taxon>
        <taxon>Chordata</taxon>
        <taxon>Tunicata</taxon>
        <taxon>Appendicularia</taxon>
        <taxon>Copelata</taxon>
        <taxon>Oikopleuridae</taxon>
        <taxon>Oikopleura</taxon>
    </lineage>
</organism>
<sequence>MGPLIQALNSRWKSKEGTTGLVCEECGCSGWAQWTAWSSCFPSCGLSSSKKRSRECFGEADCDGASEEDQFCNVQLCDNFNSLCNETERVQMSSMEFWEKSVIYGDTYQFLETMNHEDCFDECLARKECVAAHFVKQASGTRQCHLKSKTTNWYVSNRHPTTIVGVKCGHDVVAQKFATRFSDGLYNGLSTEEIPVLHAHNYTFEQNIECDDEITRSCQELFNISPIDCIDFCSGARSMPDGCLKHSVANSAVQEKCNYAQFAILKNNKTRCRCSINCTRQRKDLAILIRL</sequence>
<evidence type="ECO:0000313" key="2">
    <source>
        <dbReference type="EMBL" id="CBY32674.1"/>
    </source>
</evidence>
<dbReference type="Proteomes" id="UP000011014">
    <property type="component" value="Unassembled WGS sequence"/>
</dbReference>
<name>E4YAT7_OIKDI</name>
<dbReference type="InterPro" id="IPR000884">
    <property type="entry name" value="TSP1_rpt"/>
</dbReference>
<dbReference type="EMBL" id="FN654365">
    <property type="protein sequence ID" value="CBY32674.1"/>
    <property type="molecule type" value="Genomic_DNA"/>
</dbReference>